<dbReference type="Proteomes" id="UP001146793">
    <property type="component" value="Unassembled WGS sequence"/>
</dbReference>
<protein>
    <submittedName>
        <fullName evidence="2">Uncharacterized protein</fullName>
    </submittedName>
</protein>
<dbReference type="AlphaFoldDB" id="A0AAV7ZI44"/>
<evidence type="ECO:0000313" key="3">
    <source>
        <dbReference type="Proteomes" id="UP001146793"/>
    </source>
</evidence>
<evidence type="ECO:0000313" key="2">
    <source>
        <dbReference type="EMBL" id="KAJ3440087.1"/>
    </source>
</evidence>
<feature type="chain" id="PRO_5043821139" evidence="1">
    <location>
        <begin position="22"/>
        <end position="174"/>
    </location>
</feature>
<keyword evidence="1" id="KW-0732">Signal</keyword>
<organism evidence="2 3">
    <name type="scientific">Anaeramoeba flamelloides</name>
    <dbReference type="NCBI Taxonomy" id="1746091"/>
    <lineage>
        <taxon>Eukaryota</taxon>
        <taxon>Metamonada</taxon>
        <taxon>Anaeramoebidae</taxon>
        <taxon>Anaeramoeba</taxon>
    </lineage>
</organism>
<dbReference type="EMBL" id="JANTQA010000032">
    <property type="protein sequence ID" value="KAJ3440087.1"/>
    <property type="molecule type" value="Genomic_DNA"/>
</dbReference>
<feature type="signal peptide" evidence="1">
    <location>
        <begin position="1"/>
        <end position="21"/>
    </location>
</feature>
<name>A0AAV7ZI44_9EUKA</name>
<proteinExistence type="predicted"/>
<reference evidence="2" key="1">
    <citation type="submission" date="2022-08" db="EMBL/GenBank/DDBJ databases">
        <title>Novel sulphate-reducing endosymbionts in the free-living metamonad Anaeramoeba.</title>
        <authorList>
            <person name="Jerlstrom-Hultqvist J."/>
            <person name="Cepicka I."/>
            <person name="Gallot-Lavallee L."/>
            <person name="Salas-Leiva D."/>
            <person name="Curtis B.A."/>
            <person name="Zahonova K."/>
            <person name="Pipaliya S."/>
            <person name="Dacks J."/>
            <person name="Roger A.J."/>
        </authorList>
    </citation>
    <scope>NUCLEOTIDE SEQUENCE</scope>
    <source>
        <strain evidence="2">Busselton2</strain>
    </source>
</reference>
<accession>A0AAV7ZI44</accession>
<sequence>MIVMIMITIKIMIIIIIKNNSERNETIKHTNNFYLNKKINNSVNEKQQSQNEKDNIKTLYQLNISKNHNLQNQKNNTYSQQENFKSSKVTNSIFFQIYSNLVQEEKTELIFSCIDLIKDLVRNLDNHYLEYQVTNSLNDISDLVIKTENYFDKKIKSTHFKDQGLKKKCIENSN</sequence>
<comment type="caution">
    <text evidence="2">The sequence shown here is derived from an EMBL/GenBank/DDBJ whole genome shotgun (WGS) entry which is preliminary data.</text>
</comment>
<gene>
    <name evidence="2" type="ORF">M0812_16135</name>
</gene>
<evidence type="ECO:0000256" key="1">
    <source>
        <dbReference type="SAM" id="SignalP"/>
    </source>
</evidence>